<dbReference type="eggNOG" id="ENOG5032TUY">
    <property type="taxonomic scope" value="Bacteria"/>
</dbReference>
<keyword evidence="3" id="KW-1185">Reference proteome</keyword>
<dbReference type="Proteomes" id="UP000050867">
    <property type="component" value="Unassembled WGS sequence"/>
</dbReference>
<comment type="caution">
    <text evidence="2">The sequence shown here is derived from an EMBL/GenBank/DDBJ whole genome shotgun (WGS) entry which is preliminary data.</text>
</comment>
<evidence type="ECO:0000313" key="3">
    <source>
        <dbReference type="Proteomes" id="UP000050867"/>
    </source>
</evidence>
<evidence type="ECO:0000256" key="1">
    <source>
        <dbReference type="SAM" id="MobiDB-lite"/>
    </source>
</evidence>
<dbReference type="STRING" id="76728.AQ490_01305"/>
<accession>A0A0T6LZ74</accession>
<protein>
    <recommendedName>
        <fullName evidence="4">EcsC family protein</fullName>
    </recommendedName>
</protein>
<feature type="compositionally biased region" description="Polar residues" evidence="1">
    <location>
        <begin position="31"/>
        <end position="40"/>
    </location>
</feature>
<reference evidence="2 3" key="1">
    <citation type="submission" date="2015-10" db="EMBL/GenBank/DDBJ databases">
        <title>Draft genome sequence of pyrrolomycin-producing Streptomyces vitaminophilus.</title>
        <authorList>
            <person name="Graham D.E."/>
            <person name="Mahan K.M."/>
            <person name="Klingeman D.M."/>
            <person name="Hettich R.L."/>
            <person name="Parry R.J."/>
        </authorList>
    </citation>
    <scope>NUCLEOTIDE SEQUENCE [LARGE SCALE GENOMIC DNA]</scope>
    <source>
        <strain evidence="2 3">ATCC 31673</strain>
    </source>
</reference>
<organism evidence="2 3">
    <name type="scientific">Wenjunlia vitaminophila</name>
    <name type="common">Streptomyces vitaminophilus</name>
    <dbReference type="NCBI Taxonomy" id="76728"/>
    <lineage>
        <taxon>Bacteria</taxon>
        <taxon>Bacillati</taxon>
        <taxon>Actinomycetota</taxon>
        <taxon>Actinomycetes</taxon>
        <taxon>Kitasatosporales</taxon>
        <taxon>Streptomycetaceae</taxon>
        <taxon>Wenjunlia</taxon>
    </lineage>
</organism>
<dbReference type="OrthoDB" id="5195644at2"/>
<gene>
    <name evidence="2" type="ORF">AQ490_01305</name>
</gene>
<sequence>MVDEDRVDQQRTTGDGAAVLPAGAAVPRQGASPTDQQADVNSERGRRTASLAVRRVGRAGLSRIRAGRNRTGQAGADGGAVLDGPAEHDWAVLAGGGVPAAPETSTGRKVSLAALTERLLQAAPRIPVRDLATLRERFPGLDAEQLADRLVTAAARGTATVGAGVGAAASLPVPPAMTVELATETLGVAAVEIRLIAELHEVYGLRPPGTTTQRAYAYVGAWANRRGVDVLKQGSIAAALSAQLKRELRQRLFKRTLRNLPTLAPFLIGAAIGGVVNRRDTRRLAAEIRADLRSRAVPWDQLAPANSPWPGREELPG</sequence>
<proteinExistence type="predicted"/>
<evidence type="ECO:0008006" key="4">
    <source>
        <dbReference type="Google" id="ProtNLM"/>
    </source>
</evidence>
<dbReference type="AlphaFoldDB" id="A0A0T6LZ74"/>
<feature type="region of interest" description="Disordered" evidence="1">
    <location>
        <begin position="1"/>
        <end position="48"/>
    </location>
</feature>
<dbReference type="EMBL" id="LLZU01000001">
    <property type="protein sequence ID" value="KRV51422.1"/>
    <property type="molecule type" value="Genomic_DNA"/>
</dbReference>
<dbReference type="RefSeq" id="WP_051087408.1">
    <property type="nucleotide sequence ID" value="NZ_LLZU01000001.1"/>
</dbReference>
<feature type="compositionally biased region" description="Low complexity" evidence="1">
    <location>
        <begin position="16"/>
        <end position="27"/>
    </location>
</feature>
<evidence type="ECO:0000313" key="2">
    <source>
        <dbReference type="EMBL" id="KRV51422.1"/>
    </source>
</evidence>
<name>A0A0T6LZ74_WENVI</name>